<reference evidence="3" key="1">
    <citation type="submission" date="2018-09" db="EMBL/GenBank/DDBJ databases">
        <authorList>
            <person name="Livingstone P.G."/>
            <person name="Whitworth D.E."/>
        </authorList>
    </citation>
    <scope>NUCLEOTIDE SEQUENCE [LARGE SCALE GENOMIC DNA]</scope>
    <source>
        <strain evidence="3">CA043D</strain>
    </source>
</reference>
<accession>A0A3A8J9M0</accession>
<evidence type="ECO:0000256" key="1">
    <source>
        <dbReference type="SAM" id="MobiDB-lite"/>
    </source>
</evidence>
<comment type="caution">
    <text evidence="2">The sequence shown here is derived from an EMBL/GenBank/DDBJ whole genome shotgun (WGS) entry which is preliminary data.</text>
</comment>
<feature type="region of interest" description="Disordered" evidence="1">
    <location>
        <begin position="84"/>
        <end position="103"/>
    </location>
</feature>
<keyword evidence="3" id="KW-1185">Reference proteome</keyword>
<evidence type="ECO:0000313" key="2">
    <source>
        <dbReference type="EMBL" id="RKG91728.1"/>
    </source>
</evidence>
<dbReference type="Proteomes" id="UP000268313">
    <property type="component" value="Unassembled WGS sequence"/>
</dbReference>
<protein>
    <submittedName>
        <fullName evidence="2">Uncharacterized protein</fullName>
    </submittedName>
</protein>
<dbReference type="EMBL" id="RAWE01000509">
    <property type="protein sequence ID" value="RKG91728.1"/>
    <property type="molecule type" value="Genomic_DNA"/>
</dbReference>
<evidence type="ECO:0000313" key="3">
    <source>
        <dbReference type="Proteomes" id="UP000268313"/>
    </source>
</evidence>
<sequence length="132" mass="13810">LVPVAAAPAEPEPLSLGPEDIILTAEPEPAAPSNSWADSIPASPRDALELPASDNTAALSEARKRAQAALLQDMAEALRRSASVPLDPWLTEESSRFPVAPPPEADLPLLEVEPESWGDIVPAAAPLPDTRA</sequence>
<feature type="non-terminal residue" evidence="2">
    <location>
        <position position="132"/>
    </location>
</feature>
<proteinExistence type="predicted"/>
<dbReference type="AlphaFoldDB" id="A0A3A8J9M0"/>
<name>A0A3A8J9M0_9BACT</name>
<feature type="region of interest" description="Disordered" evidence="1">
    <location>
        <begin position="1"/>
        <end position="48"/>
    </location>
</feature>
<gene>
    <name evidence="2" type="ORF">D7X32_44725</name>
</gene>
<organism evidence="2 3">
    <name type="scientific">Corallococcus carmarthensis</name>
    <dbReference type="NCBI Taxonomy" id="2316728"/>
    <lineage>
        <taxon>Bacteria</taxon>
        <taxon>Pseudomonadati</taxon>
        <taxon>Myxococcota</taxon>
        <taxon>Myxococcia</taxon>
        <taxon>Myxococcales</taxon>
        <taxon>Cystobacterineae</taxon>
        <taxon>Myxococcaceae</taxon>
        <taxon>Corallococcus</taxon>
    </lineage>
</organism>
<feature type="compositionally biased region" description="Low complexity" evidence="1">
    <location>
        <begin position="1"/>
        <end position="13"/>
    </location>
</feature>
<feature type="non-terminal residue" evidence="2">
    <location>
        <position position="1"/>
    </location>
</feature>